<dbReference type="InterPro" id="IPR015943">
    <property type="entry name" value="WD40/YVTN_repeat-like_dom_sf"/>
</dbReference>
<dbReference type="EMBL" id="JACIFP010000001">
    <property type="protein sequence ID" value="MBB4134921.1"/>
    <property type="molecule type" value="Genomic_DNA"/>
</dbReference>
<evidence type="ECO:0000313" key="2">
    <source>
        <dbReference type="Proteomes" id="UP000551501"/>
    </source>
</evidence>
<evidence type="ECO:0000313" key="1">
    <source>
        <dbReference type="EMBL" id="MBB4134921.1"/>
    </source>
</evidence>
<proteinExistence type="predicted"/>
<dbReference type="NCBIfam" id="TIGR02276">
    <property type="entry name" value="beta_rpt_yvtn"/>
    <property type="match status" value="1"/>
</dbReference>
<dbReference type="AlphaFoldDB" id="A0A840ETM3"/>
<dbReference type="PANTHER" id="PTHR47197:SF3">
    <property type="entry name" value="DIHYDRO-HEME D1 DEHYDROGENASE"/>
    <property type="match status" value="1"/>
</dbReference>
<dbReference type="PANTHER" id="PTHR47197">
    <property type="entry name" value="PROTEIN NIRF"/>
    <property type="match status" value="1"/>
</dbReference>
<dbReference type="Gene3D" id="2.130.10.10">
    <property type="entry name" value="YVTN repeat-like/Quinoprotein amine dehydrogenase"/>
    <property type="match status" value="2"/>
</dbReference>
<reference evidence="1 2" key="1">
    <citation type="submission" date="2020-08" db="EMBL/GenBank/DDBJ databases">
        <title>Sequencing the genomes of 1000 actinobacteria strains.</title>
        <authorList>
            <person name="Klenk H.-P."/>
        </authorList>
    </citation>
    <scope>NUCLEOTIDE SEQUENCE [LARGE SCALE GENOMIC DNA]</scope>
    <source>
        <strain evidence="1 2">DSM 45298</strain>
    </source>
</reference>
<name>A0A840ETM3_9ACTN</name>
<dbReference type="InterPro" id="IPR011964">
    <property type="entry name" value="YVTN_b-propeller_repeat"/>
</dbReference>
<keyword evidence="2" id="KW-1185">Reference proteome</keyword>
<sequence>MTTERCELVVSNTMWQHLEFYDTETFEEVARIDDLIAQPHEMAFDHKRRLLYLTHTYRAGGYGEKGQEHAHELSVIDVDARKVVDVIDLRPYYGPHDVEFDVERDLIYTGVERVDGRNGVVVVDPETRTVVDSIPLEPNNSHWLGLTPDASRLFVAHKEGVQVSVVDLAAREVVGAIPVPHGTEEVDCSPDGRFAYVATPIMKVLNNVSQGAMNRLPAAEGDPPTQLLKIDAATHEIVGSIDFEGIVCAVRVAPDGSVMVSEMLFPEPDEEDPGEVPGQVHLIDADTMTRRFQVQAGELPFTIRFSPDGATAYVANLKSGTVTVVDVPARAVVHTIEQHVGAKMGGSHGMAVVPVSPHG</sequence>
<dbReference type="Proteomes" id="UP000551501">
    <property type="component" value="Unassembled WGS sequence"/>
</dbReference>
<dbReference type="InterPro" id="IPR011048">
    <property type="entry name" value="Haem_d1_sf"/>
</dbReference>
<accession>A0A840ETM3</accession>
<organism evidence="1 2">
    <name type="scientific">Gordonia humi</name>
    <dbReference type="NCBI Taxonomy" id="686429"/>
    <lineage>
        <taxon>Bacteria</taxon>
        <taxon>Bacillati</taxon>
        <taxon>Actinomycetota</taxon>
        <taxon>Actinomycetes</taxon>
        <taxon>Mycobacteriales</taxon>
        <taxon>Gordoniaceae</taxon>
        <taxon>Gordonia</taxon>
    </lineage>
</organism>
<dbReference type="InterPro" id="IPR051200">
    <property type="entry name" value="Host-pathogen_enzymatic-act"/>
</dbReference>
<gene>
    <name evidence="1" type="ORF">BKA16_001473</name>
</gene>
<dbReference type="RefSeq" id="WP_183370034.1">
    <property type="nucleotide sequence ID" value="NZ_BAABHL010000037.1"/>
</dbReference>
<dbReference type="SUPFAM" id="SSF51004">
    <property type="entry name" value="C-terminal (heme d1) domain of cytochrome cd1-nitrite reductase"/>
    <property type="match status" value="1"/>
</dbReference>
<protein>
    <submittedName>
        <fullName evidence="1">YVTN family beta-propeller protein</fullName>
    </submittedName>
</protein>
<comment type="caution">
    <text evidence="1">The sequence shown here is derived from an EMBL/GenBank/DDBJ whole genome shotgun (WGS) entry which is preliminary data.</text>
</comment>